<organism evidence="2 3">
    <name type="scientific">Ruthenibacterium lactatiformans</name>
    <dbReference type="NCBI Taxonomy" id="1550024"/>
    <lineage>
        <taxon>Bacteria</taxon>
        <taxon>Bacillati</taxon>
        <taxon>Bacillota</taxon>
        <taxon>Clostridia</taxon>
        <taxon>Eubacteriales</taxon>
        <taxon>Oscillospiraceae</taxon>
        <taxon>Ruthenibacterium</taxon>
    </lineage>
</organism>
<protein>
    <submittedName>
        <fullName evidence="2">Extracellular solute-binding protein</fullName>
    </submittedName>
</protein>
<evidence type="ECO:0000256" key="1">
    <source>
        <dbReference type="SAM" id="SignalP"/>
    </source>
</evidence>
<evidence type="ECO:0000313" key="3">
    <source>
        <dbReference type="Proteomes" id="UP000449193"/>
    </source>
</evidence>
<dbReference type="AlphaFoldDB" id="A0A6I3QBI3"/>
<dbReference type="Proteomes" id="UP000449193">
    <property type="component" value="Unassembled WGS sequence"/>
</dbReference>
<gene>
    <name evidence="2" type="ORF">GMD52_09350</name>
</gene>
<sequence>MKKFISVFLAALILTLLLAGCGAKPGSTSTSQAGVASQDGSGSDRQNIVLPEYIEFQRDNPGFLPVEKDGEMYNFYKDILGFGVIMPYIEWNGGATYQEQINLRVTAGEAPDVYAVVNGMENQLIVDGAVLDLTDYLQEYAPHCWEMVDESIWELVRQNDPTGQGRIWYVPKVFDYQRHGAMIRVDWLEAVGEEMPTTQDEFVEVLRAFRDGDPNGNGVADEIPTGGREEARWMDYLFYMYGIAMFEGYPGWDMYDGELTYSAVTPNMRDALEWIASLYKEGLIDPETLFNDKAAWDGKVSSNQVGIYYHLPQTDYIRAMDIENATGVKAQFAVLPAISANGYEGSGFYQAMRSGDAQYVVNYTEDPGRIIACMKVIDALYNLDNAETFKFGVEGMYYTVNSDGEKEYLPEDKANQERLALSVYDTVANEEIVVGMLEGIRSDENAWAVDNSIRNVHEIQQYGRIIAGNNIPTTIYEGYEDIGARTLYVEYASKIISGEWPIEKFDEFVEKWYANGGEEVTERARAWHDELNS</sequence>
<feature type="signal peptide" evidence="1">
    <location>
        <begin position="1"/>
        <end position="19"/>
    </location>
</feature>
<comment type="caution">
    <text evidence="2">The sequence shown here is derived from an EMBL/GenBank/DDBJ whole genome shotgun (WGS) entry which is preliminary data.</text>
</comment>
<feature type="chain" id="PRO_5039258669" evidence="1">
    <location>
        <begin position="20"/>
        <end position="533"/>
    </location>
</feature>
<dbReference type="InterPro" id="IPR050490">
    <property type="entry name" value="Bact_solute-bd_prot1"/>
</dbReference>
<evidence type="ECO:0000313" key="2">
    <source>
        <dbReference type="EMBL" id="MTS51745.1"/>
    </source>
</evidence>
<accession>A0A6I3QBI3</accession>
<dbReference type="PANTHER" id="PTHR43649">
    <property type="entry name" value="ARABINOSE-BINDING PROTEIN-RELATED"/>
    <property type="match status" value="1"/>
</dbReference>
<dbReference type="InterPro" id="IPR006059">
    <property type="entry name" value="SBP"/>
</dbReference>
<dbReference type="PROSITE" id="PS51257">
    <property type="entry name" value="PROKAR_LIPOPROTEIN"/>
    <property type="match status" value="1"/>
</dbReference>
<name>A0A6I3QBI3_9FIRM</name>
<dbReference type="Pfam" id="PF01547">
    <property type="entry name" value="SBP_bac_1"/>
    <property type="match status" value="1"/>
</dbReference>
<proteinExistence type="predicted"/>
<dbReference type="EMBL" id="WMZR01000010">
    <property type="protein sequence ID" value="MTS51745.1"/>
    <property type="molecule type" value="Genomic_DNA"/>
</dbReference>
<dbReference type="SUPFAM" id="SSF53850">
    <property type="entry name" value="Periplasmic binding protein-like II"/>
    <property type="match status" value="1"/>
</dbReference>
<keyword evidence="1" id="KW-0732">Signal</keyword>
<dbReference type="Gene3D" id="3.40.190.10">
    <property type="entry name" value="Periplasmic binding protein-like II"/>
    <property type="match status" value="2"/>
</dbReference>
<dbReference type="RefSeq" id="WP_155201315.1">
    <property type="nucleotide sequence ID" value="NZ_WMZL01000008.1"/>
</dbReference>
<dbReference type="PANTHER" id="PTHR43649:SF32">
    <property type="entry name" value="SUGAR BINDING SECRETED PROTEIN"/>
    <property type="match status" value="1"/>
</dbReference>
<reference evidence="2 3" key="1">
    <citation type="journal article" date="2019" name="Nat. Med.">
        <title>A library of human gut bacterial isolates paired with longitudinal multiomics data enables mechanistic microbiome research.</title>
        <authorList>
            <person name="Poyet M."/>
            <person name="Groussin M."/>
            <person name="Gibbons S.M."/>
            <person name="Avila-Pacheco J."/>
            <person name="Jiang X."/>
            <person name="Kearney S.M."/>
            <person name="Perrotta A.R."/>
            <person name="Berdy B."/>
            <person name="Zhao S."/>
            <person name="Lieberman T.D."/>
            <person name="Swanson P.K."/>
            <person name="Smith M."/>
            <person name="Roesemann S."/>
            <person name="Alexander J.E."/>
            <person name="Rich S.A."/>
            <person name="Livny J."/>
            <person name="Vlamakis H."/>
            <person name="Clish C."/>
            <person name="Bullock K."/>
            <person name="Deik A."/>
            <person name="Scott J."/>
            <person name="Pierce K.A."/>
            <person name="Xavier R.J."/>
            <person name="Alm E.J."/>
        </authorList>
    </citation>
    <scope>NUCLEOTIDE SEQUENCE [LARGE SCALE GENOMIC DNA]</scope>
    <source>
        <strain evidence="2 3">BIOML-A7</strain>
    </source>
</reference>